<dbReference type="InterPro" id="IPR045090">
    <property type="entry name" value="Pept_M3A_M3B"/>
</dbReference>
<dbReference type="GO" id="GO:0005759">
    <property type="term" value="C:mitochondrial matrix"/>
    <property type="evidence" value="ECO:0007669"/>
    <property type="project" value="UniProtKB-SubCell"/>
</dbReference>
<dbReference type="Gene3D" id="1.10.1370.10">
    <property type="entry name" value="Neurolysin, domain 3"/>
    <property type="match status" value="1"/>
</dbReference>
<keyword evidence="7 15" id="KW-0479">Metal-binding</keyword>
<dbReference type="GO" id="GO:0046872">
    <property type="term" value="F:metal ion binding"/>
    <property type="evidence" value="ECO:0007669"/>
    <property type="project" value="UniProtKB-UniRule"/>
</dbReference>
<gene>
    <name evidence="17 19" type="ORF">BDZ99DRAFT_226997</name>
</gene>
<sequence length="791" mass="89025">MLKRTPSPWTCSRCLSLQRQRRFNSTIATAAHDLVQSSPLPAARLRGLGTPGADHDDRTLRQIFDSQAFWKDYSKPVFKPSRKSAGLVNNHYLTRPEGFKHFTENTLSKCERIVEKVVAVNTLGDYKQLPRILDRLSDLLCRVIDLADFVRATHPDRYMQAAASQAYVTMFHYMNRLNTTPQLNEQLKKAEAIPEVYQSWTEPEKLVAQILIRDFSKSAIDLPTASRDRFVQLSNEISEVGIDFTEKGAPETPYLSFESSKMKGLEPSVARALSKWGQIKIATADTPAQMALRFVEDPDVRREIYMASRTADKPSIRRLEKLLKCRAEIANLSGFESYGHMTLGEDKMAKSPEAVNQFLNALVKGNHRKVQDELQELIELKKSDARSGNFPGTINAWDKLYYTHQMVSNMHTKLRTPDFFSAYFSLGTVMQGLSRLYNRLYGIRLVPKEPAPGETWNNDVRRLDVISDTDGHIAVLYCDLFSRPGKTPNPAHFTLRCSRELSNAEIVEASETTHPFASPVEAATDGMSYTHNATTNTYFQLPTIALICDFPRPPPSATTSAPTLLTFNDVRTLFHEMGHGLHSFLGRTSFQNVAGTRCATDFAELPSVLNEHFASDPAVLALFARHWDTDAPLPLSALEQRIAIDQRTQPSETESQILLAMLDQAYHSSLPLAPDFNSTKTYHDIYNAHASVPEPQGTAWQGFFGHLYGYGATYYSYLFDRAIAAKMWSEVFQQTSDGSVSRENGERYKEEVLKWGGGRDGWKCVAGVLRDERLAEGGEEAMKEVGRWGVM</sequence>
<dbReference type="RefSeq" id="XP_033580854.1">
    <property type="nucleotide sequence ID" value="XM_033713481.1"/>
</dbReference>
<evidence type="ECO:0000256" key="1">
    <source>
        <dbReference type="ARBA" id="ARBA00000436"/>
    </source>
</evidence>
<feature type="domain" description="Peptidase M3A/M3B catalytic" evidence="16">
    <location>
        <begin position="295"/>
        <end position="783"/>
    </location>
</feature>
<keyword evidence="18" id="KW-1185">Reference proteome</keyword>
<dbReference type="GO" id="GO:0006627">
    <property type="term" value="P:protein processing involved in protein targeting to mitochondrion"/>
    <property type="evidence" value="ECO:0007669"/>
    <property type="project" value="TreeGrafter"/>
</dbReference>
<evidence type="ECO:0000256" key="14">
    <source>
        <dbReference type="ARBA" id="ARBA00032470"/>
    </source>
</evidence>
<keyword evidence="11 15" id="KW-0482">Metalloprotease</keyword>
<dbReference type="GeneID" id="54454374"/>
<dbReference type="SUPFAM" id="SSF55486">
    <property type="entry name" value="Metalloproteases ('zincins'), catalytic domain"/>
    <property type="match status" value="1"/>
</dbReference>
<dbReference type="GO" id="GO:0004222">
    <property type="term" value="F:metalloendopeptidase activity"/>
    <property type="evidence" value="ECO:0007669"/>
    <property type="project" value="UniProtKB-EC"/>
</dbReference>
<evidence type="ECO:0000256" key="2">
    <source>
        <dbReference type="ARBA" id="ARBA00004305"/>
    </source>
</evidence>
<dbReference type="InterPro" id="IPR001567">
    <property type="entry name" value="Pept_M3A_M3B_dom"/>
</dbReference>
<dbReference type="InterPro" id="IPR024077">
    <property type="entry name" value="Neurolysin/TOP_dom2"/>
</dbReference>
<dbReference type="EMBL" id="MU003695">
    <property type="protein sequence ID" value="KAF2813890.1"/>
    <property type="molecule type" value="Genomic_DNA"/>
</dbReference>
<reference evidence="19" key="2">
    <citation type="submission" date="2020-04" db="EMBL/GenBank/DDBJ databases">
        <authorList>
            <consortium name="NCBI Genome Project"/>
        </authorList>
    </citation>
    <scope>NUCLEOTIDE SEQUENCE</scope>
    <source>
        <strain evidence="19">CBS 304.34</strain>
    </source>
</reference>
<dbReference type="AlphaFoldDB" id="A0A6A6YYQ7"/>
<evidence type="ECO:0000256" key="12">
    <source>
        <dbReference type="ARBA" id="ARBA00023128"/>
    </source>
</evidence>
<organism evidence="17">
    <name type="scientific">Mytilinidion resinicola</name>
    <dbReference type="NCBI Taxonomy" id="574789"/>
    <lineage>
        <taxon>Eukaryota</taxon>
        <taxon>Fungi</taxon>
        <taxon>Dikarya</taxon>
        <taxon>Ascomycota</taxon>
        <taxon>Pezizomycotina</taxon>
        <taxon>Dothideomycetes</taxon>
        <taxon>Pleosporomycetidae</taxon>
        <taxon>Mytilinidiales</taxon>
        <taxon>Mytilinidiaceae</taxon>
        <taxon>Mytilinidion</taxon>
    </lineage>
</organism>
<protein>
    <recommendedName>
        <fullName evidence="5">Mitochondrial intermediate peptidase</fullName>
        <ecNumber evidence="4">3.4.24.59</ecNumber>
    </recommendedName>
    <alternativeName>
        <fullName evidence="14">Octapeptidyl aminopeptidase</fullName>
    </alternativeName>
</protein>
<dbReference type="EC" id="3.4.24.59" evidence="4"/>
<evidence type="ECO:0000313" key="18">
    <source>
        <dbReference type="Proteomes" id="UP000504636"/>
    </source>
</evidence>
<keyword evidence="9 15" id="KW-0862">Zinc</keyword>
<evidence type="ECO:0000256" key="7">
    <source>
        <dbReference type="ARBA" id="ARBA00022723"/>
    </source>
</evidence>
<name>A0A6A6YYQ7_9PEZI</name>
<dbReference type="Proteomes" id="UP000504636">
    <property type="component" value="Unplaced"/>
</dbReference>
<evidence type="ECO:0000259" key="16">
    <source>
        <dbReference type="Pfam" id="PF01432"/>
    </source>
</evidence>
<comment type="similarity">
    <text evidence="3 15">Belongs to the peptidase M3 family.</text>
</comment>
<comment type="function">
    <text evidence="13">Cleaves proteins, imported into the mitochondrion, to their mature size. While most mitochondrial precursor proteins are processed to the mature form in one step by mitochondrial processing peptidase (MPP), the sequential cleavage by MIP of an octapeptide after initial processing by MPP is a required step for a subgroup of nuclear-encoded precursor proteins destined for the matrix or the inner membrane.</text>
</comment>
<evidence type="ECO:0000256" key="6">
    <source>
        <dbReference type="ARBA" id="ARBA00022670"/>
    </source>
</evidence>
<evidence type="ECO:0000256" key="3">
    <source>
        <dbReference type="ARBA" id="ARBA00006040"/>
    </source>
</evidence>
<evidence type="ECO:0000313" key="19">
    <source>
        <dbReference type="RefSeq" id="XP_033580854.1"/>
    </source>
</evidence>
<dbReference type="GO" id="GO:0006518">
    <property type="term" value="P:peptide metabolic process"/>
    <property type="evidence" value="ECO:0007669"/>
    <property type="project" value="TreeGrafter"/>
</dbReference>
<accession>A0A6A6YYQ7</accession>
<keyword evidence="12" id="KW-0496">Mitochondrion</keyword>
<keyword evidence="6 15" id="KW-0645">Protease</keyword>
<evidence type="ECO:0000256" key="4">
    <source>
        <dbReference type="ARBA" id="ARBA00012441"/>
    </source>
</evidence>
<reference evidence="19" key="3">
    <citation type="submission" date="2025-04" db="UniProtKB">
        <authorList>
            <consortium name="RefSeq"/>
        </authorList>
    </citation>
    <scope>IDENTIFICATION</scope>
    <source>
        <strain evidence="19">CBS 304.34</strain>
    </source>
</reference>
<evidence type="ECO:0000256" key="11">
    <source>
        <dbReference type="ARBA" id="ARBA00023049"/>
    </source>
</evidence>
<evidence type="ECO:0000256" key="10">
    <source>
        <dbReference type="ARBA" id="ARBA00022946"/>
    </source>
</evidence>
<reference evidence="17 19" key="1">
    <citation type="journal article" date="2020" name="Stud. Mycol.">
        <title>101 Dothideomycetes genomes: a test case for predicting lifestyles and emergence of pathogens.</title>
        <authorList>
            <person name="Haridas S."/>
            <person name="Albert R."/>
            <person name="Binder M."/>
            <person name="Bloem J."/>
            <person name="Labutti K."/>
            <person name="Salamov A."/>
            <person name="Andreopoulos B."/>
            <person name="Baker S."/>
            <person name="Barry K."/>
            <person name="Bills G."/>
            <person name="Bluhm B."/>
            <person name="Cannon C."/>
            <person name="Castanera R."/>
            <person name="Culley D."/>
            <person name="Daum C."/>
            <person name="Ezra D."/>
            <person name="Gonzalez J."/>
            <person name="Henrissat B."/>
            <person name="Kuo A."/>
            <person name="Liang C."/>
            <person name="Lipzen A."/>
            <person name="Lutzoni F."/>
            <person name="Magnuson J."/>
            <person name="Mondo S."/>
            <person name="Nolan M."/>
            <person name="Ohm R."/>
            <person name="Pangilinan J."/>
            <person name="Park H.-J."/>
            <person name="Ramirez L."/>
            <person name="Alfaro M."/>
            <person name="Sun H."/>
            <person name="Tritt A."/>
            <person name="Yoshinaga Y."/>
            <person name="Zwiers L.-H."/>
            <person name="Turgeon B."/>
            <person name="Goodwin S."/>
            <person name="Spatafora J."/>
            <person name="Crous P."/>
            <person name="Grigoriev I."/>
        </authorList>
    </citation>
    <scope>NUCLEOTIDE SEQUENCE</scope>
    <source>
        <strain evidence="17 19">CBS 304.34</strain>
    </source>
</reference>
<dbReference type="PANTHER" id="PTHR11804">
    <property type="entry name" value="PROTEASE M3 THIMET OLIGOPEPTIDASE-RELATED"/>
    <property type="match status" value="1"/>
</dbReference>
<comment type="catalytic activity">
    <reaction evidence="1">
        <text>Release of an N-terminal octapeptide as second stage of processing of some proteins imported into the mitochondrion.</text>
        <dbReference type="EC" id="3.4.24.59"/>
    </reaction>
</comment>
<dbReference type="PANTHER" id="PTHR11804:SF79">
    <property type="entry name" value="MITOCHONDRIAL INTERMEDIATE PEPTIDASE"/>
    <property type="match status" value="1"/>
</dbReference>
<evidence type="ECO:0000256" key="13">
    <source>
        <dbReference type="ARBA" id="ARBA00025208"/>
    </source>
</evidence>
<dbReference type="CDD" id="cd06457">
    <property type="entry name" value="M3A_MIP"/>
    <property type="match status" value="1"/>
</dbReference>
<dbReference type="Pfam" id="PF01432">
    <property type="entry name" value="Peptidase_M3"/>
    <property type="match status" value="1"/>
</dbReference>
<evidence type="ECO:0000313" key="17">
    <source>
        <dbReference type="EMBL" id="KAF2813890.1"/>
    </source>
</evidence>
<proteinExistence type="inferred from homology"/>
<dbReference type="OrthoDB" id="17530at2759"/>
<evidence type="ECO:0000256" key="9">
    <source>
        <dbReference type="ARBA" id="ARBA00022833"/>
    </source>
</evidence>
<comment type="cofactor">
    <cofactor evidence="15">
        <name>Zn(2+)</name>
        <dbReference type="ChEBI" id="CHEBI:29105"/>
    </cofactor>
    <text evidence="15">Binds 1 zinc ion.</text>
</comment>
<comment type="subcellular location">
    <subcellularLocation>
        <location evidence="2">Mitochondrion matrix</location>
    </subcellularLocation>
</comment>
<dbReference type="InterPro" id="IPR024079">
    <property type="entry name" value="MetalloPept_cat_dom_sf"/>
</dbReference>
<keyword evidence="8 15" id="KW-0378">Hydrolase</keyword>
<dbReference type="InterPro" id="IPR033851">
    <property type="entry name" value="M3A_MIP"/>
</dbReference>
<evidence type="ECO:0000256" key="5">
    <source>
        <dbReference type="ARBA" id="ARBA00018046"/>
    </source>
</evidence>
<keyword evidence="10" id="KW-0809">Transit peptide</keyword>
<dbReference type="Gene3D" id="3.40.390.10">
    <property type="entry name" value="Collagenase (Catalytic Domain)"/>
    <property type="match status" value="1"/>
</dbReference>
<evidence type="ECO:0000256" key="15">
    <source>
        <dbReference type="RuleBase" id="RU003435"/>
    </source>
</evidence>
<evidence type="ECO:0000256" key="8">
    <source>
        <dbReference type="ARBA" id="ARBA00022801"/>
    </source>
</evidence>